<protein>
    <recommendedName>
        <fullName evidence="13">Lysosome-associated membrane glycoprotein 1</fullName>
    </recommendedName>
</protein>
<dbReference type="GO" id="GO:0031902">
    <property type="term" value="C:late endosome membrane"/>
    <property type="evidence" value="ECO:0007669"/>
    <property type="project" value="TreeGrafter"/>
</dbReference>
<dbReference type="PANTHER" id="PTHR11506:SF27">
    <property type="entry name" value="LYSOSOME-ASSOCIATED MEMBRANE GLYCOPROTEIN 1"/>
    <property type="match status" value="1"/>
</dbReference>
<dbReference type="PROSITE" id="PS00311">
    <property type="entry name" value="LAMP_2"/>
    <property type="match status" value="1"/>
</dbReference>
<evidence type="ECO:0000256" key="16">
    <source>
        <dbReference type="SAM" id="Phobius"/>
    </source>
</evidence>
<sequence length="347" mass="38249">MGQNSHPGTRPRFPLIAEQKWAALIVYTLVGDLKKKEEEEREEEVKKLRGSSGRSAHAPDRRAVCALRAASLRSPSARPRRDLPPRHSCRPANMTSGCRRRRDGALPGRLALVLLLALHRSFAVATRQATTALPQTSDPVTPATPPHPERGIYNVTGDNGTVCLMAQMGLQMNVTFKNTQQKTVQEVVNLRPNVTRHLGSCESDRASLILMDEKTNLTFFFSLNSTSKKYHLSGLNMSAFWPEMSVPFGAGNNSLDYIRGTLGYSYMCREEQILSVTSVFSLNTFQLQVQPFAISGDQFAAAEECQLDQDDLLIPIIVGAALAGLVLVVLVAYLIGRKRSHAGYQTI</sequence>
<dbReference type="GO" id="GO:0072594">
    <property type="term" value="P:establishment of protein localization to organelle"/>
    <property type="evidence" value="ECO:0007669"/>
    <property type="project" value="TreeGrafter"/>
</dbReference>
<dbReference type="InterPro" id="IPR048524">
    <property type="entry name" value="Lamp2-like_TM"/>
</dbReference>
<dbReference type="Ensembl" id="ENSDCDT00010035801.1">
    <property type="protein sequence ID" value="ENSDCDP00010029016.1"/>
    <property type="gene ID" value="ENSDCDG00010018295.1"/>
</dbReference>
<keyword evidence="2" id="KW-1003">Cell membrane</keyword>
<feature type="compositionally biased region" description="Basic and acidic residues" evidence="15">
    <location>
        <begin position="36"/>
        <end position="47"/>
    </location>
</feature>
<dbReference type="InterPro" id="IPR002000">
    <property type="entry name" value="Lysosome-assoc_membr_glycop"/>
</dbReference>
<keyword evidence="5" id="KW-0967">Endosome</keyword>
<feature type="disulfide bond" evidence="14">
    <location>
        <begin position="268"/>
        <end position="305"/>
    </location>
</feature>
<feature type="domain" description="Lysosome-associated membrane glycoprotein 2-like transmembrane" evidence="18">
    <location>
        <begin position="314"/>
        <end position="345"/>
    </location>
</feature>
<reference evidence="19 20" key="1">
    <citation type="submission" date="2020-06" db="EMBL/GenBank/DDBJ databases">
        <authorList>
            <consortium name="Wellcome Sanger Institute Data Sharing"/>
        </authorList>
    </citation>
    <scope>NUCLEOTIDE SEQUENCE [LARGE SCALE GENOMIC DNA]</scope>
</reference>
<keyword evidence="3 14" id="KW-0812">Transmembrane</keyword>
<evidence type="ECO:0000256" key="12">
    <source>
        <dbReference type="ARBA" id="ARBA00060404"/>
    </source>
</evidence>
<reference evidence="19" key="2">
    <citation type="submission" date="2025-08" db="UniProtKB">
        <authorList>
            <consortium name="Ensembl"/>
        </authorList>
    </citation>
    <scope>IDENTIFICATION</scope>
</reference>
<evidence type="ECO:0000256" key="13">
    <source>
        <dbReference type="ARBA" id="ARBA00074383"/>
    </source>
</evidence>
<evidence type="ECO:0000313" key="20">
    <source>
        <dbReference type="Proteomes" id="UP000694580"/>
    </source>
</evidence>
<name>A0AAY4C8W0_9TELE</name>
<evidence type="ECO:0000256" key="1">
    <source>
        <dbReference type="ARBA" id="ARBA00004251"/>
    </source>
</evidence>
<keyword evidence="10 14" id="KW-0458">Lysosome</keyword>
<evidence type="ECO:0000256" key="11">
    <source>
        <dbReference type="ARBA" id="ARBA00037817"/>
    </source>
</evidence>
<evidence type="ECO:0000256" key="14">
    <source>
        <dbReference type="PROSITE-ProRule" id="PRU00740"/>
    </source>
</evidence>
<evidence type="ECO:0000256" key="10">
    <source>
        <dbReference type="ARBA" id="ARBA00023228"/>
    </source>
</evidence>
<feature type="region of interest" description="Disordered" evidence="15">
    <location>
        <begin position="36"/>
        <end position="101"/>
    </location>
</feature>
<dbReference type="Gene3D" id="2.40.160.110">
    <property type="match status" value="1"/>
</dbReference>
<keyword evidence="7 14" id="KW-0472">Membrane</keyword>
<keyword evidence="4" id="KW-0732">Signal</keyword>
<evidence type="ECO:0000259" key="17">
    <source>
        <dbReference type="Pfam" id="PF01299"/>
    </source>
</evidence>
<evidence type="ECO:0000256" key="5">
    <source>
        <dbReference type="ARBA" id="ARBA00022753"/>
    </source>
</evidence>
<evidence type="ECO:0000256" key="7">
    <source>
        <dbReference type="ARBA" id="ARBA00023136"/>
    </source>
</evidence>
<organism evidence="19 20">
    <name type="scientific">Denticeps clupeoides</name>
    <name type="common">denticle herring</name>
    <dbReference type="NCBI Taxonomy" id="299321"/>
    <lineage>
        <taxon>Eukaryota</taxon>
        <taxon>Metazoa</taxon>
        <taxon>Chordata</taxon>
        <taxon>Craniata</taxon>
        <taxon>Vertebrata</taxon>
        <taxon>Euteleostomi</taxon>
        <taxon>Actinopterygii</taxon>
        <taxon>Neopterygii</taxon>
        <taxon>Teleostei</taxon>
        <taxon>Clupei</taxon>
        <taxon>Clupeiformes</taxon>
        <taxon>Denticipitoidei</taxon>
        <taxon>Denticipitidae</taxon>
        <taxon>Denticeps</taxon>
    </lineage>
</organism>
<evidence type="ECO:0000256" key="2">
    <source>
        <dbReference type="ARBA" id="ARBA00022475"/>
    </source>
</evidence>
<evidence type="ECO:0000256" key="8">
    <source>
        <dbReference type="ARBA" id="ARBA00023157"/>
    </source>
</evidence>
<feature type="compositionally biased region" description="Low complexity" evidence="15">
    <location>
        <begin position="66"/>
        <end position="77"/>
    </location>
</feature>
<dbReference type="Pfam" id="PF21222">
    <property type="entry name" value="Lamp2_2nd"/>
    <property type="match status" value="1"/>
</dbReference>
<evidence type="ECO:0000259" key="18">
    <source>
        <dbReference type="Pfam" id="PF21222"/>
    </source>
</evidence>
<dbReference type="GO" id="GO:0005765">
    <property type="term" value="C:lysosomal membrane"/>
    <property type="evidence" value="ECO:0007669"/>
    <property type="project" value="UniProtKB-SubCell"/>
</dbReference>
<evidence type="ECO:0000256" key="3">
    <source>
        <dbReference type="ARBA" id="ARBA00022692"/>
    </source>
</evidence>
<dbReference type="InterPro" id="IPR048528">
    <property type="entry name" value="Lamp2-like_luminal"/>
</dbReference>
<evidence type="ECO:0000256" key="4">
    <source>
        <dbReference type="ARBA" id="ARBA00022729"/>
    </source>
</evidence>
<dbReference type="PRINTS" id="PR00336">
    <property type="entry name" value="LYSASSOCTDMP"/>
</dbReference>
<evidence type="ECO:0000256" key="6">
    <source>
        <dbReference type="ARBA" id="ARBA00022989"/>
    </source>
</evidence>
<dbReference type="GO" id="GO:0005886">
    <property type="term" value="C:plasma membrane"/>
    <property type="evidence" value="ECO:0007669"/>
    <property type="project" value="UniProtKB-SubCell"/>
</dbReference>
<dbReference type="InterPro" id="IPR018134">
    <property type="entry name" value="LAMP_CS"/>
</dbReference>
<keyword evidence="9" id="KW-0325">Glycoprotein</keyword>
<dbReference type="Proteomes" id="UP000694580">
    <property type="component" value="Chromosome 9"/>
</dbReference>
<comment type="subcellular location">
    <subcellularLocation>
        <location evidence="1">Cell membrane</location>
        <topology evidence="1">Single-pass type I membrane protein</topology>
    </subcellularLocation>
    <subcellularLocation>
        <location evidence="12">Cytolytic granule membrane</location>
        <topology evidence="12">Single-pass type I membrane protein</topology>
    </subcellularLocation>
    <subcellularLocation>
        <location evidence="11">Late endosome membrane</location>
        <topology evidence="11">Single-pass type I membrane protein</topology>
    </subcellularLocation>
    <subcellularLocation>
        <location evidence="14">Lysosome membrane</location>
        <topology evidence="14">Single-pass type I membrane protein</topology>
    </subcellularLocation>
</comment>
<comment type="caution">
    <text evidence="14">Lacks conserved residue(s) required for the propagation of feature annotation.</text>
</comment>
<dbReference type="GeneTree" id="ENSGT00950000182899"/>
<evidence type="ECO:0000256" key="15">
    <source>
        <dbReference type="SAM" id="MobiDB-lite"/>
    </source>
</evidence>
<accession>A0AAY4C8W0</accession>
<dbReference type="AlphaFoldDB" id="A0AAY4C8W0"/>
<keyword evidence="8 14" id="KW-1015">Disulfide bond</keyword>
<gene>
    <name evidence="19" type="primary">lamp1b</name>
</gene>
<evidence type="ECO:0000313" key="19">
    <source>
        <dbReference type="Ensembl" id="ENSDCDP00010029016.1"/>
    </source>
</evidence>
<dbReference type="PANTHER" id="PTHR11506">
    <property type="entry name" value="LYSOSOME-ASSOCIATED MEMBRANE GLYCOPROTEIN"/>
    <property type="match status" value="1"/>
</dbReference>
<keyword evidence="6 16" id="KW-1133">Transmembrane helix</keyword>
<evidence type="ECO:0000256" key="9">
    <source>
        <dbReference type="ARBA" id="ARBA00023180"/>
    </source>
</evidence>
<reference evidence="19" key="3">
    <citation type="submission" date="2025-09" db="UniProtKB">
        <authorList>
            <consortium name="Ensembl"/>
        </authorList>
    </citation>
    <scope>IDENTIFICATION</scope>
</reference>
<dbReference type="Pfam" id="PF01299">
    <property type="entry name" value="Lamp2-like_luminal"/>
    <property type="match status" value="1"/>
</dbReference>
<comment type="similarity">
    <text evidence="14">Belongs to the LAMP family.</text>
</comment>
<feature type="disulfide bond" evidence="14">
    <location>
        <begin position="163"/>
        <end position="201"/>
    </location>
</feature>
<feature type="transmembrane region" description="Helical" evidence="16">
    <location>
        <begin position="312"/>
        <end position="335"/>
    </location>
</feature>
<dbReference type="FunFam" id="2.40.160.110:FF:000001">
    <property type="entry name" value="lysosome-associated membrane glycoprotein 2 isoform X2"/>
    <property type="match status" value="1"/>
</dbReference>
<proteinExistence type="inferred from homology"/>
<feature type="domain" description="Lysosome-associated membrane glycoprotein 2-like luminal" evidence="17">
    <location>
        <begin position="148"/>
        <end position="294"/>
    </location>
</feature>
<dbReference type="PROSITE" id="PS51407">
    <property type="entry name" value="LAMP_3"/>
    <property type="match status" value="1"/>
</dbReference>
<keyword evidence="20" id="KW-1185">Reference proteome</keyword>